<evidence type="ECO:0000256" key="1">
    <source>
        <dbReference type="ARBA" id="ARBA00004370"/>
    </source>
</evidence>
<dbReference type="Gene3D" id="3.40.50.300">
    <property type="entry name" value="P-loop containing nucleotide triphosphate hydrolases"/>
    <property type="match status" value="1"/>
</dbReference>
<evidence type="ECO:0000313" key="6">
    <source>
        <dbReference type="Proteomes" id="UP000654370"/>
    </source>
</evidence>
<dbReference type="InterPro" id="IPR001806">
    <property type="entry name" value="Small_GTPase"/>
</dbReference>
<dbReference type="AlphaFoldDB" id="A0A8H7UBU1"/>
<dbReference type="FunFam" id="3.40.50.300:FF:002060">
    <property type="entry name" value="Rho family GTPase"/>
    <property type="match status" value="1"/>
</dbReference>
<sequence>MAICGDEQKHINRKIVVCGDYQCGKTSLLNVMTTGYFGQLYEPAVFDCHYRDATIDGQEVGVSMVDTKSTDEHEHSCGVHFSNAHVILMCFAVDNRESLDNIMYRWLDIVQEYRPNVKIVLVALKCDLRDDEATIMKLQQINQHPVLYEEGLATARSINAVRYLECSAKHNRGVNECFEQAAKVAMSGKYRLLRKNQCRSLCS</sequence>
<dbReference type="PRINTS" id="PR00449">
    <property type="entry name" value="RASTRNSFRMNG"/>
</dbReference>
<dbReference type="PANTHER" id="PTHR24072">
    <property type="entry name" value="RHO FAMILY GTPASE"/>
    <property type="match status" value="1"/>
</dbReference>
<dbReference type="PROSITE" id="PS51420">
    <property type="entry name" value="RHO"/>
    <property type="match status" value="1"/>
</dbReference>
<evidence type="ECO:0000256" key="2">
    <source>
        <dbReference type="ARBA" id="ARBA00022741"/>
    </source>
</evidence>
<dbReference type="SMART" id="SM00173">
    <property type="entry name" value="RAS"/>
    <property type="match status" value="1"/>
</dbReference>
<reference evidence="5" key="1">
    <citation type="submission" date="2020-12" db="EMBL/GenBank/DDBJ databases">
        <title>Metabolic potential, ecology and presence of endohyphal bacteria is reflected in genomic diversity of Mucoromycotina.</title>
        <authorList>
            <person name="Muszewska A."/>
            <person name="Okrasinska A."/>
            <person name="Steczkiewicz K."/>
            <person name="Drgas O."/>
            <person name="Orlowska M."/>
            <person name="Perlinska-Lenart U."/>
            <person name="Aleksandrzak-Piekarczyk T."/>
            <person name="Szatraj K."/>
            <person name="Zielenkiewicz U."/>
            <person name="Pilsyk S."/>
            <person name="Malc E."/>
            <person name="Mieczkowski P."/>
            <person name="Kruszewska J.S."/>
            <person name="Biernat P."/>
            <person name="Pawlowska J."/>
        </authorList>
    </citation>
    <scope>NUCLEOTIDE SEQUENCE</scope>
    <source>
        <strain evidence="5">WA0000067209</strain>
    </source>
</reference>
<keyword evidence="3" id="KW-0342">GTP-binding</keyword>
<organism evidence="5 6">
    <name type="scientific">Mortierella isabellina</name>
    <name type="common">Filamentous fungus</name>
    <name type="synonym">Umbelopsis isabellina</name>
    <dbReference type="NCBI Taxonomy" id="91625"/>
    <lineage>
        <taxon>Eukaryota</taxon>
        <taxon>Fungi</taxon>
        <taxon>Fungi incertae sedis</taxon>
        <taxon>Mucoromycota</taxon>
        <taxon>Mucoromycotina</taxon>
        <taxon>Umbelopsidomycetes</taxon>
        <taxon>Umbelopsidales</taxon>
        <taxon>Umbelopsidaceae</taxon>
        <taxon>Umbelopsis</taxon>
    </lineage>
</organism>
<proteinExistence type="predicted"/>
<gene>
    <name evidence="5" type="ORF">INT43_005249</name>
</gene>
<name>A0A8H7UBU1_MORIS</name>
<keyword evidence="2" id="KW-0547">Nucleotide-binding</keyword>
<dbReference type="GO" id="GO:0007264">
    <property type="term" value="P:small GTPase-mediated signal transduction"/>
    <property type="evidence" value="ECO:0007669"/>
    <property type="project" value="InterPro"/>
</dbReference>
<dbReference type="InterPro" id="IPR005225">
    <property type="entry name" value="Small_GTP-bd"/>
</dbReference>
<dbReference type="InterPro" id="IPR003578">
    <property type="entry name" value="Small_GTPase_Rho"/>
</dbReference>
<dbReference type="SMART" id="SM00174">
    <property type="entry name" value="RHO"/>
    <property type="match status" value="1"/>
</dbReference>
<keyword evidence="4" id="KW-0472">Membrane</keyword>
<dbReference type="GO" id="GO:0005525">
    <property type="term" value="F:GTP binding"/>
    <property type="evidence" value="ECO:0007669"/>
    <property type="project" value="UniProtKB-KW"/>
</dbReference>
<comment type="caution">
    <text evidence="5">The sequence shown here is derived from an EMBL/GenBank/DDBJ whole genome shotgun (WGS) entry which is preliminary data.</text>
</comment>
<dbReference type="SMART" id="SM00175">
    <property type="entry name" value="RAB"/>
    <property type="match status" value="1"/>
</dbReference>
<protein>
    <submittedName>
        <fullName evidence="5">Uncharacterized protein</fullName>
    </submittedName>
</protein>
<dbReference type="NCBIfam" id="TIGR00231">
    <property type="entry name" value="small_GTP"/>
    <property type="match status" value="1"/>
</dbReference>
<dbReference type="GO" id="GO:0016020">
    <property type="term" value="C:membrane"/>
    <property type="evidence" value="ECO:0007669"/>
    <property type="project" value="UniProtKB-SubCell"/>
</dbReference>
<evidence type="ECO:0000256" key="3">
    <source>
        <dbReference type="ARBA" id="ARBA00023134"/>
    </source>
</evidence>
<dbReference type="Proteomes" id="UP000654370">
    <property type="component" value="Unassembled WGS sequence"/>
</dbReference>
<accession>A0A8H7UBU1</accession>
<dbReference type="OrthoDB" id="8830751at2759"/>
<comment type="subcellular location">
    <subcellularLocation>
        <location evidence="1">Membrane</location>
    </subcellularLocation>
</comment>
<dbReference type="GO" id="GO:0003924">
    <property type="term" value="F:GTPase activity"/>
    <property type="evidence" value="ECO:0007669"/>
    <property type="project" value="InterPro"/>
</dbReference>
<evidence type="ECO:0000256" key="4">
    <source>
        <dbReference type="ARBA" id="ARBA00023136"/>
    </source>
</evidence>
<keyword evidence="6" id="KW-1185">Reference proteome</keyword>
<dbReference type="PROSITE" id="PS51421">
    <property type="entry name" value="RAS"/>
    <property type="match status" value="1"/>
</dbReference>
<dbReference type="EMBL" id="JAEPQZ010000014">
    <property type="protein sequence ID" value="KAG2173829.1"/>
    <property type="molecule type" value="Genomic_DNA"/>
</dbReference>
<dbReference type="SUPFAM" id="SSF52540">
    <property type="entry name" value="P-loop containing nucleoside triphosphate hydrolases"/>
    <property type="match status" value="1"/>
</dbReference>
<dbReference type="InterPro" id="IPR027417">
    <property type="entry name" value="P-loop_NTPase"/>
</dbReference>
<dbReference type="PROSITE" id="PS51419">
    <property type="entry name" value="RAB"/>
    <property type="match status" value="1"/>
</dbReference>
<evidence type="ECO:0000313" key="5">
    <source>
        <dbReference type="EMBL" id="KAG2173829.1"/>
    </source>
</evidence>
<dbReference type="Pfam" id="PF00071">
    <property type="entry name" value="Ras"/>
    <property type="match status" value="1"/>
</dbReference>